<evidence type="ECO:0000256" key="2">
    <source>
        <dbReference type="ARBA" id="ARBA00006824"/>
    </source>
</evidence>
<keyword evidence="5" id="KW-0472">Membrane</keyword>
<dbReference type="GO" id="GO:0005739">
    <property type="term" value="C:mitochondrion"/>
    <property type="evidence" value="ECO:0007669"/>
    <property type="project" value="TreeGrafter"/>
</dbReference>
<evidence type="ECO:0000313" key="8">
    <source>
        <dbReference type="Ensembl" id="ENSNPEP00000015339.1"/>
    </source>
</evidence>
<dbReference type="PANTHER" id="PTHR11266:SF8">
    <property type="entry name" value="MPV17-LIKE PROTEIN 2"/>
    <property type="match status" value="1"/>
</dbReference>
<comment type="subcellular location">
    <subcellularLocation>
        <location evidence="1">Membrane</location>
        <topology evidence="1">Multi-pass membrane protein</topology>
    </subcellularLocation>
</comment>
<dbReference type="InterPro" id="IPR007248">
    <property type="entry name" value="Mpv17_PMP22"/>
</dbReference>
<evidence type="ECO:0000256" key="7">
    <source>
        <dbReference type="SAM" id="MobiDB-lite"/>
    </source>
</evidence>
<dbReference type="Ensembl" id="ENSNPET00000015718.1">
    <property type="protein sequence ID" value="ENSNPEP00000015339.1"/>
    <property type="gene ID" value="ENSNPEG00000011448.1"/>
</dbReference>
<keyword evidence="3" id="KW-0812">Transmembrane</keyword>
<evidence type="ECO:0000256" key="4">
    <source>
        <dbReference type="ARBA" id="ARBA00022989"/>
    </source>
</evidence>
<dbReference type="AlphaFoldDB" id="A0A8C7EEZ5"/>
<evidence type="ECO:0000256" key="6">
    <source>
        <dbReference type="RuleBase" id="RU363053"/>
    </source>
</evidence>
<dbReference type="Pfam" id="PF04117">
    <property type="entry name" value="Mpv17_PMP22"/>
    <property type="match status" value="1"/>
</dbReference>
<evidence type="ECO:0000256" key="5">
    <source>
        <dbReference type="ARBA" id="ARBA00023136"/>
    </source>
</evidence>
<dbReference type="Proteomes" id="UP000694420">
    <property type="component" value="Unplaced"/>
</dbReference>
<evidence type="ECO:0000313" key="9">
    <source>
        <dbReference type="Proteomes" id="UP000694420"/>
    </source>
</evidence>
<keyword evidence="9" id="KW-1185">Reference proteome</keyword>
<name>A0A8C7EEZ5_NOTPE</name>
<accession>A0A8C7EEZ5</accession>
<protein>
    <submittedName>
        <fullName evidence="8">MPV17 mitochondrial inner membrane protein like 2</fullName>
    </submittedName>
</protein>
<dbReference type="PANTHER" id="PTHR11266">
    <property type="entry name" value="PEROXISOMAL MEMBRANE PROTEIN 2, PXMP2 MPV17"/>
    <property type="match status" value="1"/>
</dbReference>
<evidence type="ECO:0000256" key="1">
    <source>
        <dbReference type="ARBA" id="ARBA00004141"/>
    </source>
</evidence>
<keyword evidence="4" id="KW-1133">Transmembrane helix</keyword>
<feature type="region of interest" description="Disordered" evidence="7">
    <location>
        <begin position="255"/>
        <end position="275"/>
    </location>
</feature>
<evidence type="ECO:0000256" key="3">
    <source>
        <dbReference type="ARBA" id="ARBA00022692"/>
    </source>
</evidence>
<organism evidence="8 9">
    <name type="scientific">Nothoprocta perdicaria</name>
    <name type="common">Chilean tinamou</name>
    <name type="synonym">Crypturus perdicarius</name>
    <dbReference type="NCBI Taxonomy" id="30464"/>
    <lineage>
        <taxon>Eukaryota</taxon>
        <taxon>Metazoa</taxon>
        <taxon>Chordata</taxon>
        <taxon>Craniata</taxon>
        <taxon>Vertebrata</taxon>
        <taxon>Euteleostomi</taxon>
        <taxon>Archelosauria</taxon>
        <taxon>Archosauria</taxon>
        <taxon>Dinosauria</taxon>
        <taxon>Saurischia</taxon>
        <taxon>Theropoda</taxon>
        <taxon>Coelurosauria</taxon>
        <taxon>Aves</taxon>
        <taxon>Palaeognathae</taxon>
        <taxon>Tinamiformes</taxon>
        <taxon>Tinamidae</taxon>
        <taxon>Nothoprocta</taxon>
    </lineage>
</organism>
<dbReference type="GO" id="GO:0061668">
    <property type="term" value="P:mitochondrial ribosome assembly"/>
    <property type="evidence" value="ECO:0007669"/>
    <property type="project" value="TreeGrafter"/>
</dbReference>
<reference evidence="8" key="1">
    <citation type="submission" date="2025-08" db="UniProtKB">
        <authorList>
            <consortium name="Ensembl"/>
        </authorList>
    </citation>
    <scope>IDENTIFICATION</scope>
</reference>
<sequence>MLARGRRLLRGCCSPLFRGRALLATNTLGCGALLAAGDALQQARERHREPARRWQPARRMFAIGCSMGPLMHYWYLWLDGAFPAGGIKGIRTVLKKVLIDQLVASPALGVWYFMGMGALEGQTPAESWEELREKFWEFYKADWCVWPAAQLLNFLFLAPKYRVAYVNVVTLGWDTYLSYLKHRVSAGGHRGGRVGVAATETPPFPCAFSSTRPWAPSGTRSDASGCDCSPGWLRDGSCPLIRVSMGAAGALSVATSEGSMQGRQAIPDSWRESQP</sequence>
<dbReference type="GO" id="GO:0016020">
    <property type="term" value="C:membrane"/>
    <property type="evidence" value="ECO:0007669"/>
    <property type="project" value="UniProtKB-SubCell"/>
</dbReference>
<reference evidence="8" key="2">
    <citation type="submission" date="2025-09" db="UniProtKB">
        <authorList>
            <consortium name="Ensembl"/>
        </authorList>
    </citation>
    <scope>IDENTIFICATION</scope>
</reference>
<gene>
    <name evidence="8" type="primary">MPV17L2</name>
</gene>
<comment type="similarity">
    <text evidence="2 6">Belongs to the peroxisomal membrane protein PXMP2/4 family.</text>
</comment>
<proteinExistence type="inferred from homology"/>